<evidence type="ECO:0000256" key="2">
    <source>
        <dbReference type="ARBA" id="ARBA00017589"/>
    </source>
</evidence>
<dbReference type="PANTHER" id="PTHR17598:SF13">
    <property type="entry name" value="DNA POLYMERASE DELTA SUBUNIT 3"/>
    <property type="match status" value="1"/>
</dbReference>
<dbReference type="InterPro" id="IPR041913">
    <property type="entry name" value="POLD3_sf"/>
</dbReference>
<keyword evidence="3" id="KW-0235">DNA replication</keyword>
<dbReference type="GO" id="GO:0043625">
    <property type="term" value="C:delta DNA polymerase complex"/>
    <property type="evidence" value="ECO:0007669"/>
    <property type="project" value="InterPro"/>
</dbReference>
<evidence type="ECO:0000313" key="7">
    <source>
        <dbReference type="Proteomes" id="UP000252519"/>
    </source>
</evidence>
<dbReference type="Gene3D" id="3.90.1030.20">
    <property type="entry name" value="DNA polymerase delta, p66 (Cdc27) subunit, wHTH domain"/>
    <property type="match status" value="1"/>
</dbReference>
<reference evidence="6 7" key="1">
    <citation type="submission" date="2014-10" db="EMBL/GenBank/DDBJ databases">
        <title>Draft genome of the hookworm Ancylostoma caninum.</title>
        <authorList>
            <person name="Mitreva M."/>
        </authorList>
    </citation>
    <scope>NUCLEOTIDE SEQUENCE [LARGE SCALE GENOMIC DNA]</scope>
    <source>
        <strain evidence="6 7">Baltimore</strain>
    </source>
</reference>
<gene>
    <name evidence="6" type="ORF">ANCCAN_20169</name>
</gene>
<dbReference type="GO" id="GO:1904161">
    <property type="term" value="P:DNA synthesis involved in UV-damage excision repair"/>
    <property type="evidence" value="ECO:0007669"/>
    <property type="project" value="TreeGrafter"/>
</dbReference>
<dbReference type="GO" id="GO:0003887">
    <property type="term" value="F:DNA-directed DNA polymerase activity"/>
    <property type="evidence" value="ECO:0007669"/>
    <property type="project" value="TreeGrafter"/>
</dbReference>
<dbReference type="GO" id="GO:0006271">
    <property type="term" value="P:DNA strand elongation involved in DNA replication"/>
    <property type="evidence" value="ECO:0007669"/>
    <property type="project" value="TreeGrafter"/>
</dbReference>
<feature type="compositionally biased region" description="Basic and acidic residues" evidence="5">
    <location>
        <begin position="316"/>
        <end position="336"/>
    </location>
</feature>
<comment type="caution">
    <text evidence="6">The sequence shown here is derived from an EMBL/GenBank/DDBJ whole genome shotgun (WGS) entry which is preliminary data.</text>
</comment>
<evidence type="ECO:0000256" key="3">
    <source>
        <dbReference type="ARBA" id="ARBA00022705"/>
    </source>
</evidence>
<keyword evidence="7" id="KW-1185">Reference proteome</keyword>
<evidence type="ECO:0000256" key="5">
    <source>
        <dbReference type="SAM" id="MobiDB-lite"/>
    </source>
</evidence>
<feature type="region of interest" description="Disordered" evidence="5">
    <location>
        <begin position="179"/>
        <end position="381"/>
    </location>
</feature>
<feature type="region of interest" description="Disordered" evidence="5">
    <location>
        <begin position="407"/>
        <end position="453"/>
    </location>
</feature>
<dbReference type="InterPro" id="IPR019038">
    <property type="entry name" value="POLD3"/>
</dbReference>
<protein>
    <recommendedName>
        <fullName evidence="2">DNA polymerase delta subunit 3</fullName>
    </recommendedName>
</protein>
<comment type="subcellular location">
    <subcellularLocation>
        <location evidence="1">Nucleus</location>
    </subcellularLocation>
</comment>
<accession>A0A368FPK3</accession>
<dbReference type="Proteomes" id="UP000252519">
    <property type="component" value="Unassembled WGS sequence"/>
</dbReference>
<dbReference type="AlphaFoldDB" id="A0A368FPK3"/>
<feature type="compositionally biased region" description="Basic and acidic residues" evidence="5">
    <location>
        <begin position="407"/>
        <end position="417"/>
    </location>
</feature>
<dbReference type="EMBL" id="JOJR01000837">
    <property type="protein sequence ID" value="RCN33992.1"/>
    <property type="molecule type" value="Genomic_DNA"/>
</dbReference>
<organism evidence="6 7">
    <name type="scientific">Ancylostoma caninum</name>
    <name type="common">Dog hookworm</name>
    <dbReference type="NCBI Taxonomy" id="29170"/>
    <lineage>
        <taxon>Eukaryota</taxon>
        <taxon>Metazoa</taxon>
        <taxon>Ecdysozoa</taxon>
        <taxon>Nematoda</taxon>
        <taxon>Chromadorea</taxon>
        <taxon>Rhabditida</taxon>
        <taxon>Rhabditina</taxon>
        <taxon>Rhabditomorpha</taxon>
        <taxon>Strongyloidea</taxon>
        <taxon>Ancylostomatidae</taxon>
        <taxon>Ancylostomatinae</taxon>
        <taxon>Ancylostoma</taxon>
    </lineage>
</organism>
<proteinExistence type="predicted"/>
<sequence length="453" mass="50613">MLCCILHFTLSSLFEERFAMEGMLMNMIVDEHRVVTAVTISRKLNVMVDEANRAMAEFYGKYKGQNDIWASFVVTGSCEKFGVPVLSTVVCREEDLERVKTQFETVDSVKLFSLQTVKIEDLNSLLAGDRLEDHKFFRTDADRTAMRSKLVQQCSEELSAMLQSSNSDVLLAMKHLLVSPSGTKSPPKHNSGPSPKKNEPKQQQKMDTLFKKACERQKTPKNTPTKEARKSPWSNKKDTDDSNDGATGDSADSLDGAPSRNTRSSQEKMEIDQDDSPVKTTKQTKAVKRDLSNKFSTSAPKPKKLNKDIFDDEDSSPEKSKEVKEESPDRDAEKLAAKRKRSPSCPPFTGPGKASEPAHDSEECQESTVSSTTELGVPAKKRKMFKTIETYKDEDGFLVTKEVLRMEETDEPVESHSKPLRPANNNKASHPPQPKKKSASTGTQKISAFFSKK</sequence>
<evidence type="ECO:0000313" key="6">
    <source>
        <dbReference type="EMBL" id="RCN33992.1"/>
    </source>
</evidence>
<keyword evidence="4" id="KW-0539">Nucleus</keyword>
<dbReference type="GO" id="GO:0006297">
    <property type="term" value="P:nucleotide-excision repair, DNA gap filling"/>
    <property type="evidence" value="ECO:0007669"/>
    <property type="project" value="TreeGrafter"/>
</dbReference>
<name>A0A368FPK3_ANCCA</name>
<dbReference type="PANTHER" id="PTHR17598">
    <property type="entry name" value="DNA POLYMERASE DELTA SUBUNIT 3"/>
    <property type="match status" value="1"/>
</dbReference>
<dbReference type="OrthoDB" id="5898502at2759"/>
<dbReference type="Pfam" id="PF09507">
    <property type="entry name" value="CDC27"/>
    <property type="match status" value="1"/>
</dbReference>
<evidence type="ECO:0000256" key="1">
    <source>
        <dbReference type="ARBA" id="ARBA00004123"/>
    </source>
</evidence>
<dbReference type="STRING" id="29170.A0A368FPK3"/>
<feature type="compositionally biased region" description="Basic and acidic residues" evidence="5">
    <location>
        <begin position="196"/>
        <end position="240"/>
    </location>
</feature>
<evidence type="ECO:0000256" key="4">
    <source>
        <dbReference type="ARBA" id="ARBA00023242"/>
    </source>
</evidence>